<keyword evidence="9" id="KW-1185">Reference proteome</keyword>
<dbReference type="Gene3D" id="1.10.10.10">
    <property type="entry name" value="Winged helix-like DNA-binding domain superfamily/Winged helix DNA-binding domain"/>
    <property type="match status" value="1"/>
</dbReference>
<evidence type="ECO:0000256" key="4">
    <source>
        <dbReference type="ARBA" id="ARBA00023163"/>
    </source>
</evidence>
<dbReference type="GO" id="GO:0003700">
    <property type="term" value="F:DNA-binding transcription factor activity"/>
    <property type="evidence" value="ECO:0007669"/>
    <property type="project" value="InterPro"/>
</dbReference>
<reference evidence="7 8" key="3">
    <citation type="journal article" name="Genome Announc.">
        <title>Improved Draft Genome Sequence of Clostridium pasteurianum Strain ATCC 6013 (DSM 525) Using a Hybrid Next-Generation Sequencing Approach.</title>
        <authorList>
            <person name="Pyne M.E."/>
            <person name="Utturkar S."/>
            <person name="Brown S.D."/>
            <person name="Moo-Young M."/>
            <person name="Chung D.A."/>
            <person name="Chou C.P."/>
        </authorList>
    </citation>
    <scope>NUCLEOTIDE SEQUENCE [LARGE SCALE GENOMIC DNA]</scope>
    <source>
        <strain evidence="7 8">ATCC 6013</strain>
    </source>
</reference>
<organism evidence="6 9">
    <name type="scientific">Clostridium pasteurianum DSM 525 = ATCC 6013</name>
    <dbReference type="NCBI Taxonomy" id="1262449"/>
    <lineage>
        <taxon>Bacteria</taxon>
        <taxon>Bacillati</taxon>
        <taxon>Bacillota</taxon>
        <taxon>Clostridia</taxon>
        <taxon>Eubacteriales</taxon>
        <taxon>Clostridiaceae</taxon>
        <taxon>Clostridium</taxon>
    </lineage>
</organism>
<dbReference type="Proteomes" id="UP000028042">
    <property type="component" value="Unassembled WGS sequence"/>
</dbReference>
<evidence type="ECO:0000256" key="1">
    <source>
        <dbReference type="ARBA" id="ARBA00009437"/>
    </source>
</evidence>
<accession>A0A0H3J638</accession>
<evidence type="ECO:0000313" key="7">
    <source>
        <dbReference type="EMBL" id="KRU13600.1"/>
    </source>
</evidence>
<dbReference type="Proteomes" id="UP000030905">
    <property type="component" value="Chromosome"/>
</dbReference>
<comment type="similarity">
    <text evidence="1">Belongs to the LysR transcriptional regulatory family.</text>
</comment>
<dbReference type="KEGG" id="cpat:CLPA_c03000"/>
<dbReference type="CDD" id="cd05466">
    <property type="entry name" value="PBP2_LTTR_substrate"/>
    <property type="match status" value="1"/>
</dbReference>
<dbReference type="PRINTS" id="PR00039">
    <property type="entry name" value="HTHLYSR"/>
</dbReference>
<dbReference type="PANTHER" id="PTHR30419">
    <property type="entry name" value="HTH-TYPE TRANSCRIPTIONAL REGULATOR YBHD"/>
    <property type="match status" value="1"/>
</dbReference>
<dbReference type="Pfam" id="PF03466">
    <property type="entry name" value="LysR_substrate"/>
    <property type="match status" value="1"/>
</dbReference>
<dbReference type="SUPFAM" id="SSF53850">
    <property type="entry name" value="Periplasmic binding protein-like II"/>
    <property type="match status" value="1"/>
</dbReference>
<dbReference type="PATRIC" id="fig|1262449.7.peg.281"/>
<dbReference type="SUPFAM" id="SSF46785">
    <property type="entry name" value="Winged helix' DNA-binding domain"/>
    <property type="match status" value="1"/>
</dbReference>
<dbReference type="PROSITE" id="PS50931">
    <property type="entry name" value="HTH_LYSR"/>
    <property type="match status" value="1"/>
</dbReference>
<keyword evidence="3" id="KW-0238">DNA-binding</keyword>
<proteinExistence type="inferred from homology"/>
<protein>
    <submittedName>
        <fullName evidence="6">HTH-type transcriptional regulator BsdA</fullName>
    </submittedName>
    <submittedName>
        <fullName evidence="7">Transcriptional regulator, LysR family</fullName>
    </submittedName>
</protein>
<dbReference type="EMBL" id="JPGY02000001">
    <property type="protein sequence ID" value="KRU13600.1"/>
    <property type="molecule type" value="Genomic_DNA"/>
</dbReference>
<dbReference type="InterPro" id="IPR036390">
    <property type="entry name" value="WH_DNA-bd_sf"/>
</dbReference>
<evidence type="ECO:0000259" key="5">
    <source>
        <dbReference type="PROSITE" id="PS50931"/>
    </source>
</evidence>
<keyword evidence="4" id="KW-0804">Transcription</keyword>
<dbReference type="eggNOG" id="COG0583">
    <property type="taxonomic scope" value="Bacteria"/>
</dbReference>
<dbReference type="FunFam" id="1.10.10.10:FF:000001">
    <property type="entry name" value="LysR family transcriptional regulator"/>
    <property type="match status" value="1"/>
</dbReference>
<dbReference type="InterPro" id="IPR005119">
    <property type="entry name" value="LysR_subst-bd"/>
</dbReference>
<dbReference type="EMBL" id="CP009268">
    <property type="protein sequence ID" value="AJA50388.1"/>
    <property type="molecule type" value="Genomic_DNA"/>
</dbReference>
<dbReference type="GO" id="GO:0003677">
    <property type="term" value="F:DNA binding"/>
    <property type="evidence" value="ECO:0007669"/>
    <property type="project" value="UniProtKB-KW"/>
</dbReference>
<reference evidence="7" key="2">
    <citation type="submission" date="2015-10" db="EMBL/GenBank/DDBJ databases">
        <title>Improved Draft Genome Sequence of Clostridium pasteurianum Strain ATCC 6013 (DSM 525) Using a Hybrid Next-Generation Sequencing Approach.</title>
        <authorList>
            <person name="Pyne M.E."/>
            <person name="Utturkar S.M."/>
            <person name="Brown S.D."/>
            <person name="Moo-Young M."/>
            <person name="Chung D.A."/>
            <person name="Chou P.C."/>
        </authorList>
    </citation>
    <scope>NUCLEOTIDE SEQUENCE</scope>
    <source>
        <strain evidence="7">ATCC 6013</strain>
    </source>
</reference>
<dbReference type="GO" id="GO:0005829">
    <property type="term" value="C:cytosol"/>
    <property type="evidence" value="ECO:0007669"/>
    <property type="project" value="TreeGrafter"/>
</dbReference>
<evidence type="ECO:0000313" key="6">
    <source>
        <dbReference type="EMBL" id="AJA50388.1"/>
    </source>
</evidence>
<dbReference type="Gene3D" id="3.40.190.290">
    <property type="match status" value="1"/>
</dbReference>
<feature type="domain" description="HTH lysR-type" evidence="5">
    <location>
        <begin position="4"/>
        <end position="61"/>
    </location>
</feature>
<reference evidence="6 9" key="1">
    <citation type="journal article" date="2015" name="Genome Announc.">
        <title>Complete Genome Sequence of the Nitrogen-Fixing and Solvent-Producing Clostridium pasteurianum DSM 525.</title>
        <authorList>
            <person name="Poehlein A."/>
            <person name="Grosse-Honebrink A."/>
            <person name="Zhang Y."/>
            <person name="Minton N.P."/>
            <person name="Daniel R."/>
        </authorList>
    </citation>
    <scope>NUCLEOTIDE SEQUENCE [LARGE SCALE GENOMIC DNA]</scope>
    <source>
        <strain evidence="6">DSM 525</strain>
        <strain evidence="9">DSM 525 / ATCC 6013</strain>
    </source>
</reference>
<evidence type="ECO:0000313" key="8">
    <source>
        <dbReference type="Proteomes" id="UP000028042"/>
    </source>
</evidence>
<sequence length="291" mass="32887">MVIIDIKQLKYFYTIVEEGQITNAAKKLHMAQPPLSYQLKNLEDELGVKLLERGSRNIKLTAAGLMLYNRAKQILTLTKTTIDELKDFNNGLNGTLSIGTVSSSGSSLLTDRLNRFHDKYPSVSFEIHEGNTYKLLEILSRGIIEIAIVRTPFSTAGINYIYLPKEPMIAAMTENFNWNDEVIIKIDELKDKPLIFYRRFEKIICDACENSGFQPNTFCKNEDARTSLLWANAGLGIALVPKSSLKLIGSSNLIYKEIDNKSLRTQIAAIWLKEGYLSPAAKNFLDTFYDN</sequence>
<evidence type="ECO:0000313" key="9">
    <source>
        <dbReference type="Proteomes" id="UP000030905"/>
    </source>
</evidence>
<gene>
    <name evidence="6" type="primary">bsdA</name>
    <name evidence="6" type="ORF">CLPA_c03000</name>
    <name evidence="7" type="ORF">CP6013_02848</name>
</gene>
<dbReference type="Pfam" id="PF00126">
    <property type="entry name" value="HTH_1"/>
    <property type="match status" value="1"/>
</dbReference>
<evidence type="ECO:0000256" key="3">
    <source>
        <dbReference type="ARBA" id="ARBA00023125"/>
    </source>
</evidence>
<name>A0A0H3J638_CLOPA</name>
<dbReference type="InterPro" id="IPR050950">
    <property type="entry name" value="HTH-type_LysR_regulators"/>
</dbReference>
<dbReference type="KEGG" id="cpae:CPAST_c03000"/>
<evidence type="ECO:0000256" key="2">
    <source>
        <dbReference type="ARBA" id="ARBA00023015"/>
    </source>
</evidence>
<keyword evidence="2" id="KW-0805">Transcription regulation</keyword>
<dbReference type="InterPro" id="IPR000847">
    <property type="entry name" value="LysR_HTH_N"/>
</dbReference>
<dbReference type="InterPro" id="IPR036388">
    <property type="entry name" value="WH-like_DNA-bd_sf"/>
</dbReference>
<dbReference type="PANTHER" id="PTHR30419:SF28">
    <property type="entry name" value="HTH-TYPE TRANSCRIPTIONAL REGULATOR BSDA"/>
    <property type="match status" value="1"/>
</dbReference>
<dbReference type="AlphaFoldDB" id="A0A0H3J638"/>